<comment type="similarity">
    <text evidence="3">Belongs to the RNase PH family.</text>
</comment>
<dbReference type="OrthoDB" id="272245at2759"/>
<dbReference type="SUPFAM" id="SSF54211">
    <property type="entry name" value="Ribosomal protein S5 domain 2-like"/>
    <property type="match status" value="1"/>
</dbReference>
<keyword evidence="8" id="KW-0689">Ribosomal protein</keyword>
<dbReference type="GO" id="GO:0000177">
    <property type="term" value="C:cytoplasmic exosome (RNase complex)"/>
    <property type="evidence" value="ECO:0007669"/>
    <property type="project" value="TreeGrafter"/>
</dbReference>
<dbReference type="PANTHER" id="PTHR11097">
    <property type="entry name" value="EXOSOME COMPLEX EXONUCLEASE RIBOSOMAL RNA PROCESSING PROTEIN"/>
    <property type="match status" value="1"/>
</dbReference>
<dbReference type="GO" id="GO:0071038">
    <property type="term" value="P:TRAMP-dependent tRNA surveillance pathway"/>
    <property type="evidence" value="ECO:0007669"/>
    <property type="project" value="TreeGrafter"/>
</dbReference>
<keyword evidence="4" id="KW-0963">Cytoplasm</keyword>
<proteinExistence type="inferred from homology"/>
<dbReference type="GO" id="GO:0005730">
    <property type="term" value="C:nucleolus"/>
    <property type="evidence" value="ECO:0007669"/>
    <property type="project" value="UniProtKB-SubCell"/>
</dbReference>
<keyword evidence="9" id="KW-1185">Reference proteome</keyword>
<evidence type="ECO:0000256" key="1">
    <source>
        <dbReference type="ARBA" id="ARBA00004496"/>
    </source>
</evidence>
<sequence length="337" mass="36594">MASISKAEKAYVQSSLLSNPPLRADGRGLIDFRTIALESGIAPIANGSARVSIGTNAQDGGGGTEVVAAAKLEVESVGDGEGVDGGRVVCSVSCSPTAYPLLSPNALDDLQHDMTSVLNATLSHPTIRPKNLCILPGRKSWLLNLDVIVFSDAGNIFDAIFMAARAALWDTKVPRTKSVQYRAKKSDRSDATQAMDMDVDETAHVGSALDTRQTIEVADFELPDYWDEGEPLNGRQAWPVCLTLNLLPALHFLDATLQEEASVPLKLLVFYSFLSDATPLLRGMRLLGTGVSDLVQVNSLLKDGEKYARNVWLALEGKLKDEDLRRNQKARERFLNR</sequence>
<evidence type="ECO:0000256" key="5">
    <source>
        <dbReference type="ARBA" id="ARBA00022835"/>
    </source>
</evidence>
<dbReference type="EMBL" id="JABBWD010000016">
    <property type="protein sequence ID" value="KAG1778398.1"/>
    <property type="molecule type" value="Genomic_DNA"/>
</dbReference>
<evidence type="ECO:0000313" key="9">
    <source>
        <dbReference type="Proteomes" id="UP000714275"/>
    </source>
</evidence>
<dbReference type="GO" id="GO:0071035">
    <property type="term" value="P:nuclear polyadenylation-dependent rRNA catabolic process"/>
    <property type="evidence" value="ECO:0007669"/>
    <property type="project" value="TreeGrafter"/>
</dbReference>
<gene>
    <name evidence="8" type="ORF">EV702DRAFT_1196389</name>
</gene>
<keyword evidence="5" id="KW-0271">Exosome</keyword>
<name>A0A9P7D440_9AGAM</name>
<dbReference type="PANTHER" id="PTHR11097:SF8">
    <property type="entry name" value="EXOSOME COMPLEX COMPONENT RRP42"/>
    <property type="match status" value="1"/>
</dbReference>
<dbReference type="InterPro" id="IPR020568">
    <property type="entry name" value="Ribosomal_Su5_D2-typ_SF"/>
</dbReference>
<comment type="caution">
    <text evidence="8">The sequence shown here is derived from an EMBL/GenBank/DDBJ whole genome shotgun (WGS) entry which is preliminary data.</text>
</comment>
<evidence type="ECO:0000313" key="8">
    <source>
        <dbReference type="EMBL" id="KAG1778398.1"/>
    </source>
</evidence>
<evidence type="ECO:0000259" key="7">
    <source>
        <dbReference type="Pfam" id="PF01138"/>
    </source>
</evidence>
<dbReference type="AlphaFoldDB" id="A0A9P7D440"/>
<feature type="domain" description="Exoribonuclease phosphorolytic" evidence="7">
    <location>
        <begin position="31"/>
        <end position="174"/>
    </location>
</feature>
<dbReference type="Proteomes" id="UP000714275">
    <property type="component" value="Unassembled WGS sequence"/>
</dbReference>
<accession>A0A9P7D440</accession>
<evidence type="ECO:0000256" key="4">
    <source>
        <dbReference type="ARBA" id="ARBA00022490"/>
    </source>
</evidence>
<keyword evidence="8" id="KW-0687">Ribonucleoprotein</keyword>
<dbReference type="SUPFAM" id="SSF55666">
    <property type="entry name" value="Ribonuclease PH domain 2-like"/>
    <property type="match status" value="1"/>
</dbReference>
<dbReference type="InterPro" id="IPR050590">
    <property type="entry name" value="Exosome_comp_Rrp42_subfam"/>
</dbReference>
<dbReference type="InterPro" id="IPR036345">
    <property type="entry name" value="ExoRNase_PH_dom2_sf"/>
</dbReference>
<dbReference type="GO" id="GO:0034475">
    <property type="term" value="P:U4 snRNA 3'-end processing"/>
    <property type="evidence" value="ECO:0007669"/>
    <property type="project" value="TreeGrafter"/>
</dbReference>
<dbReference type="GO" id="GO:0035925">
    <property type="term" value="F:mRNA 3'-UTR AU-rich region binding"/>
    <property type="evidence" value="ECO:0007669"/>
    <property type="project" value="TreeGrafter"/>
</dbReference>
<dbReference type="InterPro" id="IPR027408">
    <property type="entry name" value="PNPase/RNase_PH_dom_sf"/>
</dbReference>
<dbReference type="Pfam" id="PF01138">
    <property type="entry name" value="RNase_PH"/>
    <property type="match status" value="1"/>
</dbReference>
<dbReference type="InterPro" id="IPR001247">
    <property type="entry name" value="ExoRNase_PH_dom1"/>
</dbReference>
<protein>
    <recommendedName>
        <fullName evidence="6">Ribosomal RNA-processing protein 42</fullName>
    </recommendedName>
</protein>
<organism evidence="8 9">
    <name type="scientific">Suillus placidus</name>
    <dbReference type="NCBI Taxonomy" id="48579"/>
    <lineage>
        <taxon>Eukaryota</taxon>
        <taxon>Fungi</taxon>
        <taxon>Dikarya</taxon>
        <taxon>Basidiomycota</taxon>
        <taxon>Agaricomycotina</taxon>
        <taxon>Agaricomycetes</taxon>
        <taxon>Agaricomycetidae</taxon>
        <taxon>Boletales</taxon>
        <taxon>Suillineae</taxon>
        <taxon>Suillaceae</taxon>
        <taxon>Suillus</taxon>
    </lineage>
</organism>
<dbReference type="GO" id="GO:0000467">
    <property type="term" value="P:exonucleolytic trimming to generate mature 3'-end of 5.8S rRNA from tricistronic rRNA transcript (SSU-rRNA, 5.8S rRNA, LSU-rRNA)"/>
    <property type="evidence" value="ECO:0007669"/>
    <property type="project" value="TreeGrafter"/>
</dbReference>
<dbReference type="Gene3D" id="3.30.230.70">
    <property type="entry name" value="GHMP Kinase, N-terminal domain"/>
    <property type="match status" value="1"/>
</dbReference>
<dbReference type="GO" id="GO:0071028">
    <property type="term" value="P:nuclear mRNA surveillance"/>
    <property type="evidence" value="ECO:0007669"/>
    <property type="project" value="TreeGrafter"/>
</dbReference>
<dbReference type="GO" id="GO:0000176">
    <property type="term" value="C:nuclear exosome (RNase complex)"/>
    <property type="evidence" value="ECO:0007669"/>
    <property type="project" value="TreeGrafter"/>
</dbReference>
<evidence type="ECO:0000256" key="3">
    <source>
        <dbReference type="ARBA" id="ARBA00006678"/>
    </source>
</evidence>
<evidence type="ECO:0000256" key="6">
    <source>
        <dbReference type="ARBA" id="ARBA00042523"/>
    </source>
</evidence>
<reference evidence="8" key="1">
    <citation type="journal article" date="2020" name="New Phytol.">
        <title>Comparative genomics reveals dynamic genome evolution in host specialist ectomycorrhizal fungi.</title>
        <authorList>
            <person name="Lofgren L.A."/>
            <person name="Nguyen N.H."/>
            <person name="Vilgalys R."/>
            <person name="Ruytinx J."/>
            <person name="Liao H.L."/>
            <person name="Branco S."/>
            <person name="Kuo A."/>
            <person name="LaButti K."/>
            <person name="Lipzen A."/>
            <person name="Andreopoulos W."/>
            <person name="Pangilinan J."/>
            <person name="Riley R."/>
            <person name="Hundley H."/>
            <person name="Na H."/>
            <person name="Barry K."/>
            <person name="Grigoriev I.V."/>
            <person name="Stajich J.E."/>
            <person name="Kennedy P.G."/>
        </authorList>
    </citation>
    <scope>NUCLEOTIDE SEQUENCE</scope>
    <source>
        <strain evidence="8">DOB743</strain>
    </source>
</reference>
<evidence type="ECO:0000256" key="2">
    <source>
        <dbReference type="ARBA" id="ARBA00004604"/>
    </source>
</evidence>
<dbReference type="GO" id="GO:0034476">
    <property type="term" value="P:U5 snRNA 3'-end processing"/>
    <property type="evidence" value="ECO:0007669"/>
    <property type="project" value="TreeGrafter"/>
</dbReference>
<comment type="subcellular location">
    <subcellularLocation>
        <location evidence="1">Cytoplasm</location>
    </subcellularLocation>
    <subcellularLocation>
        <location evidence="2">Nucleus</location>
        <location evidence="2">Nucleolus</location>
    </subcellularLocation>
</comment>
<dbReference type="GO" id="GO:0005840">
    <property type="term" value="C:ribosome"/>
    <property type="evidence" value="ECO:0007669"/>
    <property type="project" value="UniProtKB-KW"/>
</dbReference>
<dbReference type="GO" id="GO:0034473">
    <property type="term" value="P:U1 snRNA 3'-end processing"/>
    <property type="evidence" value="ECO:0007669"/>
    <property type="project" value="TreeGrafter"/>
</dbReference>
<dbReference type="GO" id="GO:0016075">
    <property type="term" value="P:rRNA catabolic process"/>
    <property type="evidence" value="ECO:0007669"/>
    <property type="project" value="TreeGrafter"/>
</dbReference>